<dbReference type="InterPro" id="IPR029058">
    <property type="entry name" value="AB_hydrolase_fold"/>
</dbReference>
<evidence type="ECO:0000313" key="2">
    <source>
        <dbReference type="EMBL" id="MFB9622117.1"/>
    </source>
</evidence>
<dbReference type="PANTHER" id="PTHR43798">
    <property type="entry name" value="MONOACYLGLYCEROL LIPASE"/>
    <property type="match status" value="1"/>
</dbReference>
<dbReference type="SUPFAM" id="SSF53474">
    <property type="entry name" value="alpha/beta-Hydrolases"/>
    <property type="match status" value="1"/>
</dbReference>
<dbReference type="EMBL" id="JBHMBW010000002">
    <property type="protein sequence ID" value="MFB9622117.1"/>
    <property type="molecule type" value="Genomic_DNA"/>
</dbReference>
<name>A0ABV5RRR5_9ACTN</name>
<evidence type="ECO:0000313" key="3">
    <source>
        <dbReference type="Proteomes" id="UP001589532"/>
    </source>
</evidence>
<dbReference type="RefSeq" id="WP_345001799.1">
    <property type="nucleotide sequence ID" value="NZ_BAAAXV010000009.1"/>
</dbReference>
<keyword evidence="2" id="KW-0378">Hydrolase</keyword>
<dbReference type="Pfam" id="PF00561">
    <property type="entry name" value="Abhydrolase_1"/>
    <property type="match status" value="1"/>
</dbReference>
<dbReference type="PANTHER" id="PTHR43798:SF33">
    <property type="entry name" value="HYDROLASE, PUTATIVE (AFU_ORTHOLOGUE AFUA_2G14860)-RELATED"/>
    <property type="match status" value="1"/>
</dbReference>
<dbReference type="GO" id="GO:0016787">
    <property type="term" value="F:hydrolase activity"/>
    <property type="evidence" value="ECO:0007669"/>
    <property type="project" value="UniProtKB-KW"/>
</dbReference>
<sequence>MDTVEVNGLRLAYSTRGAASAPPVILLHSLGESGSTWDVVAPALAGTHRVYTVDLRGHGSSDRAGEYSFELMRDDLRAALDTLGLSKVTLIGHSLGAMVSWLLAGEDPERVDRLILEEPPPPVAANPPRTLPEDPDPDAPFDWNAVAAVYRQRNEPDPAYWDLLKHITAPTLVIAGGQQSQLPQDQLARIAELVPDGHMTTIPSGHHVHRDRPEAFIAAVSAFLA</sequence>
<gene>
    <name evidence="2" type="ORF">ACFFSA_03410</name>
</gene>
<dbReference type="PRINTS" id="PR00111">
    <property type="entry name" value="ABHYDROLASE"/>
</dbReference>
<proteinExistence type="predicted"/>
<organism evidence="2 3">
    <name type="scientific">Nonomuraea helvata</name>
    <dbReference type="NCBI Taxonomy" id="37484"/>
    <lineage>
        <taxon>Bacteria</taxon>
        <taxon>Bacillati</taxon>
        <taxon>Actinomycetota</taxon>
        <taxon>Actinomycetes</taxon>
        <taxon>Streptosporangiales</taxon>
        <taxon>Streptosporangiaceae</taxon>
        <taxon>Nonomuraea</taxon>
    </lineage>
</organism>
<dbReference type="Proteomes" id="UP001589532">
    <property type="component" value="Unassembled WGS sequence"/>
</dbReference>
<keyword evidence="3" id="KW-1185">Reference proteome</keyword>
<feature type="domain" description="AB hydrolase-1" evidence="1">
    <location>
        <begin position="22"/>
        <end position="123"/>
    </location>
</feature>
<comment type="caution">
    <text evidence="2">The sequence shown here is derived from an EMBL/GenBank/DDBJ whole genome shotgun (WGS) entry which is preliminary data.</text>
</comment>
<dbReference type="InterPro" id="IPR050266">
    <property type="entry name" value="AB_hydrolase_sf"/>
</dbReference>
<protein>
    <submittedName>
        <fullName evidence="2">Alpha/beta fold hydrolase</fullName>
    </submittedName>
</protein>
<evidence type="ECO:0000259" key="1">
    <source>
        <dbReference type="Pfam" id="PF00561"/>
    </source>
</evidence>
<reference evidence="2 3" key="1">
    <citation type="submission" date="2024-09" db="EMBL/GenBank/DDBJ databases">
        <authorList>
            <person name="Sun Q."/>
            <person name="Mori K."/>
        </authorList>
    </citation>
    <scope>NUCLEOTIDE SEQUENCE [LARGE SCALE GENOMIC DNA]</scope>
    <source>
        <strain evidence="2 3">JCM 3143</strain>
    </source>
</reference>
<dbReference type="Gene3D" id="3.40.50.1820">
    <property type="entry name" value="alpha/beta hydrolase"/>
    <property type="match status" value="1"/>
</dbReference>
<accession>A0ABV5RRR5</accession>
<dbReference type="InterPro" id="IPR000073">
    <property type="entry name" value="AB_hydrolase_1"/>
</dbReference>